<reference evidence="3" key="1">
    <citation type="journal article" date="2019" name="Int. J. Syst. Evol. Microbiol.">
        <title>The Global Catalogue of Microorganisms (GCM) 10K type strain sequencing project: providing services to taxonomists for standard genome sequencing and annotation.</title>
        <authorList>
            <consortium name="The Broad Institute Genomics Platform"/>
            <consortium name="The Broad Institute Genome Sequencing Center for Infectious Disease"/>
            <person name="Wu L."/>
            <person name="Ma J."/>
        </authorList>
    </citation>
    <scope>NUCLEOTIDE SEQUENCE [LARGE SCALE GENOMIC DNA]</scope>
    <source>
        <strain evidence="3">JCM 18537</strain>
    </source>
</reference>
<dbReference type="Proteomes" id="UP001501645">
    <property type="component" value="Unassembled WGS sequence"/>
</dbReference>
<sequence length="139" mass="15485">MDWTLRPALASDVGWIAELRADVLREDLARLGRYDPVRVRERFRSGFSPALTRVIVVDGEDAGSIAVRTADDGIWIEHFYLAPHLQGRGIGTGVLAHVLSAGGVHRLNVLQGSPARRLYERHGFALDSEDEVDVFLVRR</sequence>
<dbReference type="EMBL" id="BAABKO010000007">
    <property type="protein sequence ID" value="GAA4784485.1"/>
    <property type="molecule type" value="Genomic_DNA"/>
</dbReference>
<evidence type="ECO:0000313" key="3">
    <source>
        <dbReference type="Proteomes" id="UP001501645"/>
    </source>
</evidence>
<dbReference type="Gene3D" id="3.40.630.30">
    <property type="match status" value="1"/>
</dbReference>
<dbReference type="RefSeq" id="WP_345441658.1">
    <property type="nucleotide sequence ID" value="NZ_BAABKO010000007.1"/>
</dbReference>
<organism evidence="2 3">
    <name type="scientific">Microbacterium gilvum</name>
    <dbReference type="NCBI Taxonomy" id="1336204"/>
    <lineage>
        <taxon>Bacteria</taxon>
        <taxon>Bacillati</taxon>
        <taxon>Actinomycetota</taxon>
        <taxon>Actinomycetes</taxon>
        <taxon>Micrococcales</taxon>
        <taxon>Microbacteriaceae</taxon>
        <taxon>Microbacterium</taxon>
    </lineage>
</organism>
<dbReference type="CDD" id="cd04301">
    <property type="entry name" value="NAT_SF"/>
    <property type="match status" value="1"/>
</dbReference>
<dbReference type="PROSITE" id="PS51186">
    <property type="entry name" value="GNAT"/>
    <property type="match status" value="1"/>
</dbReference>
<name>A0ABP9AR35_9MICO</name>
<gene>
    <name evidence="2" type="ORF">GCM10023351_32580</name>
</gene>
<dbReference type="Pfam" id="PF13508">
    <property type="entry name" value="Acetyltransf_7"/>
    <property type="match status" value="1"/>
</dbReference>
<evidence type="ECO:0000259" key="1">
    <source>
        <dbReference type="PROSITE" id="PS51186"/>
    </source>
</evidence>
<feature type="domain" description="N-acetyltransferase" evidence="1">
    <location>
        <begin position="3"/>
        <end position="139"/>
    </location>
</feature>
<proteinExistence type="predicted"/>
<keyword evidence="3" id="KW-1185">Reference proteome</keyword>
<accession>A0ABP9AR35</accession>
<protein>
    <submittedName>
        <fullName evidence="2">GNAT family N-acetyltransferase</fullName>
    </submittedName>
</protein>
<dbReference type="InterPro" id="IPR000182">
    <property type="entry name" value="GNAT_dom"/>
</dbReference>
<evidence type="ECO:0000313" key="2">
    <source>
        <dbReference type="EMBL" id="GAA4784485.1"/>
    </source>
</evidence>
<comment type="caution">
    <text evidence="2">The sequence shown here is derived from an EMBL/GenBank/DDBJ whole genome shotgun (WGS) entry which is preliminary data.</text>
</comment>
<dbReference type="InterPro" id="IPR016181">
    <property type="entry name" value="Acyl_CoA_acyltransferase"/>
</dbReference>
<dbReference type="SUPFAM" id="SSF55729">
    <property type="entry name" value="Acyl-CoA N-acyltransferases (Nat)"/>
    <property type="match status" value="1"/>
</dbReference>